<feature type="region of interest" description="Disordered" evidence="4">
    <location>
        <begin position="205"/>
        <end position="251"/>
    </location>
</feature>
<dbReference type="InterPro" id="IPR035965">
    <property type="entry name" value="PAS-like_dom_sf"/>
</dbReference>
<keyword evidence="7" id="KW-1185">Reference proteome</keyword>
<keyword evidence="3" id="KW-0326">Glycosidase</keyword>
<evidence type="ECO:0000313" key="6">
    <source>
        <dbReference type="EMBL" id="EFC36477.1"/>
    </source>
</evidence>
<dbReference type="Pfam" id="PF00150">
    <property type="entry name" value="Cellulase"/>
    <property type="match status" value="1"/>
</dbReference>
<dbReference type="OrthoDB" id="10690223at2759"/>
<dbReference type="VEuPathDB" id="AmoebaDB:NAEGRDRAFT_82220"/>
<dbReference type="InParanoid" id="D2W397"/>
<dbReference type="PANTHER" id="PTHR12631">
    <property type="entry name" value="ALPHA-L-IDURONIDASE"/>
    <property type="match status" value="1"/>
</dbReference>
<dbReference type="PANTHER" id="PTHR12631:SF10">
    <property type="entry name" value="BETA-XYLOSIDASE-LIKE PROTEIN-RELATED"/>
    <property type="match status" value="1"/>
</dbReference>
<accession>D2W397</accession>
<evidence type="ECO:0000256" key="2">
    <source>
        <dbReference type="ARBA" id="ARBA00022801"/>
    </source>
</evidence>
<evidence type="ECO:0000313" key="7">
    <source>
        <dbReference type="Proteomes" id="UP000006671"/>
    </source>
</evidence>
<protein>
    <submittedName>
        <fullName evidence="6">Predicted protein</fullName>
    </submittedName>
</protein>
<dbReference type="AlphaFoldDB" id="D2W397"/>
<dbReference type="Gene3D" id="3.30.450.20">
    <property type="entry name" value="PAS domain"/>
    <property type="match status" value="1"/>
</dbReference>
<dbReference type="STRING" id="5762.D2W397"/>
<organism evidence="7">
    <name type="scientific">Naegleria gruberi</name>
    <name type="common">Amoeba</name>
    <dbReference type="NCBI Taxonomy" id="5762"/>
    <lineage>
        <taxon>Eukaryota</taxon>
        <taxon>Discoba</taxon>
        <taxon>Heterolobosea</taxon>
        <taxon>Tetramitia</taxon>
        <taxon>Eutetramitia</taxon>
        <taxon>Vahlkampfiidae</taxon>
        <taxon>Naegleria</taxon>
    </lineage>
</organism>
<dbReference type="Gene3D" id="3.20.20.80">
    <property type="entry name" value="Glycosidases"/>
    <property type="match status" value="1"/>
</dbReference>
<dbReference type="InterPro" id="IPR051923">
    <property type="entry name" value="Glycosyl_Hydrolase_39"/>
</dbReference>
<gene>
    <name evidence="6" type="ORF">NAEGRDRAFT_82220</name>
</gene>
<evidence type="ECO:0000256" key="4">
    <source>
        <dbReference type="SAM" id="MobiDB-lite"/>
    </source>
</evidence>
<dbReference type="SMART" id="SM00091">
    <property type="entry name" value="PAS"/>
    <property type="match status" value="2"/>
</dbReference>
<name>D2W397_NAEGR</name>
<feature type="domain" description="PAS" evidence="5">
    <location>
        <begin position="543"/>
        <end position="589"/>
    </location>
</feature>
<feature type="compositionally biased region" description="Low complexity" evidence="4">
    <location>
        <begin position="49"/>
        <end position="64"/>
    </location>
</feature>
<proteinExistence type="inferred from homology"/>
<evidence type="ECO:0000256" key="3">
    <source>
        <dbReference type="ARBA" id="ARBA00023295"/>
    </source>
</evidence>
<reference evidence="6 7" key="1">
    <citation type="journal article" date="2010" name="Cell">
        <title>The genome of Naegleria gruberi illuminates early eukaryotic versatility.</title>
        <authorList>
            <person name="Fritz-Laylin L.K."/>
            <person name="Prochnik S.E."/>
            <person name="Ginger M.L."/>
            <person name="Dacks J.B."/>
            <person name="Carpenter M.L."/>
            <person name="Field M.C."/>
            <person name="Kuo A."/>
            <person name="Paredez A."/>
            <person name="Chapman J."/>
            <person name="Pham J."/>
            <person name="Shu S."/>
            <person name="Neupane R."/>
            <person name="Cipriano M."/>
            <person name="Mancuso J."/>
            <person name="Tu H."/>
            <person name="Salamov A."/>
            <person name="Lindquist E."/>
            <person name="Shapiro H."/>
            <person name="Lucas S."/>
            <person name="Grigoriev I.V."/>
            <person name="Cande W.Z."/>
            <person name="Fulton C."/>
            <person name="Rokhsar D.S."/>
            <person name="Dawson S.C."/>
        </authorList>
    </citation>
    <scope>NUCLEOTIDE SEQUENCE [LARGE SCALE GENOMIC DNA]</scope>
    <source>
        <strain evidence="6 7">NEG-M</strain>
    </source>
</reference>
<dbReference type="eggNOG" id="ENOG502SUEM">
    <property type="taxonomic scope" value="Eukaryota"/>
</dbReference>
<dbReference type="GO" id="GO:0000272">
    <property type="term" value="P:polysaccharide catabolic process"/>
    <property type="evidence" value="ECO:0007669"/>
    <property type="project" value="InterPro"/>
</dbReference>
<dbReference type="GO" id="GO:0006355">
    <property type="term" value="P:regulation of DNA-templated transcription"/>
    <property type="evidence" value="ECO:0007669"/>
    <property type="project" value="InterPro"/>
</dbReference>
<dbReference type="SUPFAM" id="SSF51445">
    <property type="entry name" value="(Trans)glycosidases"/>
    <property type="match status" value="1"/>
</dbReference>
<evidence type="ECO:0000259" key="5">
    <source>
        <dbReference type="PROSITE" id="PS50112"/>
    </source>
</evidence>
<keyword evidence="2" id="KW-0378">Hydrolase</keyword>
<dbReference type="InterPro" id="IPR000014">
    <property type="entry name" value="PAS"/>
</dbReference>
<feature type="region of interest" description="Disordered" evidence="4">
    <location>
        <begin position="48"/>
        <end position="129"/>
    </location>
</feature>
<dbReference type="Proteomes" id="UP000006671">
    <property type="component" value="Unassembled WGS sequence"/>
</dbReference>
<comment type="similarity">
    <text evidence="1">Belongs to the glycosyl hydrolase 5 (cellulase A) family.</text>
</comment>
<dbReference type="EMBL" id="GG738930">
    <property type="protein sequence ID" value="EFC36477.1"/>
    <property type="molecule type" value="Genomic_DNA"/>
</dbReference>
<dbReference type="CDD" id="cd00130">
    <property type="entry name" value="PAS"/>
    <property type="match status" value="1"/>
</dbReference>
<dbReference type="GO" id="GO:0004553">
    <property type="term" value="F:hydrolase activity, hydrolyzing O-glycosyl compounds"/>
    <property type="evidence" value="ECO:0007669"/>
    <property type="project" value="InterPro"/>
</dbReference>
<dbReference type="Pfam" id="PF00989">
    <property type="entry name" value="PAS"/>
    <property type="match status" value="1"/>
</dbReference>
<evidence type="ECO:0000256" key="1">
    <source>
        <dbReference type="ARBA" id="ARBA00005641"/>
    </source>
</evidence>
<feature type="region of interest" description="Disordered" evidence="4">
    <location>
        <begin position="274"/>
        <end position="317"/>
    </location>
</feature>
<dbReference type="InterPro" id="IPR001547">
    <property type="entry name" value="Glyco_hydro_5"/>
</dbReference>
<dbReference type="PROSITE" id="PS50112">
    <property type="entry name" value="PAS"/>
    <property type="match status" value="1"/>
</dbReference>
<dbReference type="GeneID" id="8862711"/>
<dbReference type="SUPFAM" id="SSF55785">
    <property type="entry name" value="PYP-like sensor domain (PAS domain)"/>
    <property type="match status" value="1"/>
</dbReference>
<dbReference type="NCBIfam" id="TIGR00229">
    <property type="entry name" value="sensory_box"/>
    <property type="match status" value="1"/>
</dbReference>
<dbReference type="InterPro" id="IPR013767">
    <property type="entry name" value="PAS_fold"/>
</dbReference>
<dbReference type="KEGG" id="ngr:NAEGRDRAFT_82220"/>
<dbReference type="InterPro" id="IPR017853">
    <property type="entry name" value="GH"/>
</dbReference>
<dbReference type="RefSeq" id="XP_002669221.1">
    <property type="nucleotide sequence ID" value="XM_002669175.1"/>
</dbReference>
<sequence length="1089" mass="120571">MTNYDDDDDDKALQEFLAKKKTANLHSPSSNFNHQSSRNIFASFDASALSKSTSPKKPLTSPTKQNNKDDEDEDEKALQEFLQAKKSKPSPGAFNTQSSRNVLVGFSPVKPKVPTRIPNNDGVGGSDFLAPFTITETPASARKEKEDEDQKALNEFMSKKQSMYEVSSKNTASSRNIFEGLDTSAMLKVGVSSSLRVAPKLTRENSTISQKPRGMLRREGSSLLTNNDGTLSRPPPLLRGNSTMTTAPSAPRRGMLQRENSSFITRKNNEYELSDKPLSDVPTKRGPLQRENSLMMREGSQSVPRARPPLERGMSRNDQGYKQSINQRFLSKMKTKNEGFDDFPDTVSEVSVMSVRSTETALLSDREINEEVGFTHQVEFVQLNHLVSQFMTCGFPVLVFDKLGSIEYLNKEAEDLFGVFSFSALGEHVSELFLDDASVELHQAIYEFLGPTENSTLKADKIGSDQNYLDDIRPYNQISEEEKLERRRALSQLRTLRAKATTIKQFFSVSAKIIPISKLQETHFCIYMRFAQQAENGKYSQMTNSLNQAVTEMITIPVITINDKGIIQVFNKAASSTFGFEAKEVVGRNVKIICNKKDRLKHDSYLEKCKTKDKNTLNMVKKVKGETKSGKIISVEIRVSHILKDGKSSYIAYIRDYKSLCCQAGGFSWIRMDLFWSSVETTKQVYNFASYDTLLTALKLRGLKALFILTYSNTLYTGSASTPPTTDIAIEAFANYSRAAAKHYANENVIFEVYNEADLQGFTPVTYAALSKAAVAAIREGNPNAQVSTTGVAGFSYTFVRGFTSEGGAASKNGSQLFSGIGLHPYGVGSPKSPFGRFPDLTRKFRSIINDNINATLQGKASTLTSAQKSLISTVPPVWDTEWGLTATDFDSNSNGLDEAALRLHANNVVGRLLSSCAVGFPIYIYYDLRNDGVDPTNREHNFGLLFNNYTDKPAMKAVKQLSSIVRNRLFDGYIQIEHPSVTAMRFKSSNDSVIVLLPTETGASVNIKANSASSVVDIFGRNVTVSKDNTFTVKETEGLVYVTFVTPMVTPTVSQPIIQPANSTKVSSAEKLIGNWIILALLLILIIV</sequence>